<evidence type="ECO:0000256" key="1">
    <source>
        <dbReference type="SAM" id="MobiDB-lite"/>
    </source>
</evidence>
<evidence type="ECO:0000313" key="3">
    <source>
        <dbReference type="EMBL" id="SDI43716.1"/>
    </source>
</evidence>
<keyword evidence="4" id="KW-1185">Reference proteome</keyword>
<organism evidence="3 4">
    <name type="scientific">Pseudomonas abietaniphila</name>
    <dbReference type="NCBI Taxonomy" id="89065"/>
    <lineage>
        <taxon>Bacteria</taxon>
        <taxon>Pseudomonadati</taxon>
        <taxon>Pseudomonadota</taxon>
        <taxon>Gammaproteobacteria</taxon>
        <taxon>Pseudomonadales</taxon>
        <taxon>Pseudomonadaceae</taxon>
        <taxon>Pseudomonas</taxon>
    </lineage>
</organism>
<keyword evidence="2" id="KW-0472">Membrane</keyword>
<dbReference type="Proteomes" id="UP000182894">
    <property type="component" value="Unassembled WGS sequence"/>
</dbReference>
<feature type="transmembrane region" description="Helical" evidence="2">
    <location>
        <begin position="43"/>
        <end position="62"/>
    </location>
</feature>
<dbReference type="RefSeq" id="WP_083370742.1">
    <property type="nucleotide sequence ID" value="NZ_FNCO01000013.1"/>
</dbReference>
<evidence type="ECO:0000256" key="2">
    <source>
        <dbReference type="SAM" id="Phobius"/>
    </source>
</evidence>
<keyword evidence="2" id="KW-0812">Transmembrane</keyword>
<dbReference type="AlphaFoldDB" id="A0A1G8KK14"/>
<name>A0A1G8KK14_9PSED</name>
<protein>
    <submittedName>
        <fullName evidence="3">Low affinity Fe/Cu permease</fullName>
    </submittedName>
</protein>
<keyword evidence="2" id="KW-1133">Transmembrane helix</keyword>
<sequence>MKFSKFAQALSKWTGSPRTFLVAVLMICMWAATGPLFHYNDTWQLIINTSTTIITFLMVFLIQNTQNRDTDELHIKIDELLRVTKDAQNAVLSLDNLDQKELRQLRKKYKAMGDQEEADHTQPFPKCDADDARETAGQLSLPQ</sequence>
<gene>
    <name evidence="3" type="ORF">SAMN05216605_113124</name>
</gene>
<accession>A0A1G8KK14</accession>
<dbReference type="Pfam" id="PF04120">
    <property type="entry name" value="Iron_permease"/>
    <property type="match status" value="1"/>
</dbReference>
<dbReference type="OrthoDB" id="119761at2"/>
<feature type="transmembrane region" description="Helical" evidence="2">
    <location>
        <begin position="20"/>
        <end position="37"/>
    </location>
</feature>
<evidence type="ECO:0000313" key="4">
    <source>
        <dbReference type="Proteomes" id="UP000182894"/>
    </source>
</evidence>
<reference evidence="4" key="1">
    <citation type="submission" date="2016-10" db="EMBL/GenBank/DDBJ databases">
        <authorList>
            <person name="Varghese N."/>
            <person name="Submissions S."/>
        </authorList>
    </citation>
    <scope>NUCLEOTIDE SEQUENCE [LARGE SCALE GENOMIC DNA]</scope>
    <source>
        <strain evidence="4">ATCC 700689</strain>
    </source>
</reference>
<dbReference type="STRING" id="89065.SAMN05216605_113124"/>
<feature type="region of interest" description="Disordered" evidence="1">
    <location>
        <begin position="108"/>
        <end position="143"/>
    </location>
</feature>
<dbReference type="GO" id="GO:0055085">
    <property type="term" value="P:transmembrane transport"/>
    <property type="evidence" value="ECO:0007669"/>
    <property type="project" value="InterPro"/>
</dbReference>
<dbReference type="InterPro" id="IPR007251">
    <property type="entry name" value="Iron_permease_Fet4"/>
</dbReference>
<proteinExistence type="predicted"/>
<dbReference type="EMBL" id="FNCO01000013">
    <property type="protein sequence ID" value="SDI43716.1"/>
    <property type="molecule type" value="Genomic_DNA"/>
</dbReference>